<organism evidence="1 2">
    <name type="scientific">Populus alba x Populus x berolinensis</name>
    <dbReference type="NCBI Taxonomy" id="444605"/>
    <lineage>
        <taxon>Eukaryota</taxon>
        <taxon>Viridiplantae</taxon>
        <taxon>Streptophyta</taxon>
        <taxon>Embryophyta</taxon>
        <taxon>Tracheophyta</taxon>
        <taxon>Spermatophyta</taxon>
        <taxon>Magnoliopsida</taxon>
        <taxon>eudicotyledons</taxon>
        <taxon>Gunneridae</taxon>
        <taxon>Pentapetalae</taxon>
        <taxon>rosids</taxon>
        <taxon>fabids</taxon>
        <taxon>Malpighiales</taxon>
        <taxon>Salicaceae</taxon>
        <taxon>Saliceae</taxon>
        <taxon>Populus</taxon>
    </lineage>
</organism>
<dbReference type="AlphaFoldDB" id="A0AAD6Q7N8"/>
<evidence type="ECO:0000313" key="1">
    <source>
        <dbReference type="EMBL" id="KAJ6982239.1"/>
    </source>
</evidence>
<reference evidence="1" key="1">
    <citation type="journal article" date="2023" name="Mol. Ecol. Resour.">
        <title>Chromosome-level genome assembly of a triploid poplar Populus alba 'Berolinensis'.</title>
        <authorList>
            <person name="Chen S."/>
            <person name="Yu Y."/>
            <person name="Wang X."/>
            <person name="Wang S."/>
            <person name="Zhang T."/>
            <person name="Zhou Y."/>
            <person name="He R."/>
            <person name="Meng N."/>
            <person name="Wang Y."/>
            <person name="Liu W."/>
            <person name="Liu Z."/>
            <person name="Liu J."/>
            <person name="Guo Q."/>
            <person name="Huang H."/>
            <person name="Sederoff R.R."/>
            <person name="Wang G."/>
            <person name="Qu G."/>
            <person name="Chen S."/>
        </authorList>
    </citation>
    <scope>NUCLEOTIDE SEQUENCE</scope>
    <source>
        <strain evidence="1">SC-2020</strain>
    </source>
</reference>
<keyword evidence="2" id="KW-1185">Reference proteome</keyword>
<gene>
    <name evidence="1" type="ORF">NC653_025372</name>
</gene>
<name>A0AAD6Q7N8_9ROSI</name>
<dbReference type="EMBL" id="JAQIZT010000010">
    <property type="protein sequence ID" value="KAJ6982239.1"/>
    <property type="molecule type" value="Genomic_DNA"/>
</dbReference>
<protein>
    <submittedName>
        <fullName evidence="1">Uncharacterized protein</fullName>
    </submittedName>
</protein>
<dbReference type="Proteomes" id="UP001164929">
    <property type="component" value="Chromosome 10"/>
</dbReference>
<evidence type="ECO:0000313" key="2">
    <source>
        <dbReference type="Proteomes" id="UP001164929"/>
    </source>
</evidence>
<proteinExistence type="predicted"/>
<comment type="caution">
    <text evidence="1">The sequence shown here is derived from an EMBL/GenBank/DDBJ whole genome shotgun (WGS) entry which is preliminary data.</text>
</comment>
<sequence length="68" mass="8140">MFTHAPSLPLWHKKMMEICGTSRRQLILYFPEGQLSWRAAKPFLVKHMLFWKHCGDFEGDVLFCFKHD</sequence>
<accession>A0AAD6Q7N8</accession>